<keyword evidence="6" id="KW-0547">Nucleotide-binding</keyword>
<evidence type="ECO:0000256" key="2">
    <source>
        <dbReference type="ARBA" id="ARBA00008663"/>
    </source>
</evidence>
<dbReference type="GO" id="GO:0016301">
    <property type="term" value="F:kinase activity"/>
    <property type="evidence" value="ECO:0007669"/>
    <property type="project" value="UniProtKB-KW"/>
</dbReference>
<accession>M1LY09</accession>
<dbReference type="InterPro" id="IPR001697">
    <property type="entry name" value="Pyr_Knase"/>
</dbReference>
<proteinExistence type="inferred from homology"/>
<dbReference type="EC" id="2.7.1.40" evidence="3 12"/>
<dbReference type="RefSeq" id="WP_015394461.1">
    <property type="nucleotide sequence ID" value="NC_020291.1"/>
</dbReference>
<evidence type="ECO:0000313" key="14">
    <source>
        <dbReference type="EMBL" id="AGF58150.1"/>
    </source>
</evidence>
<dbReference type="Pfam" id="PF00224">
    <property type="entry name" value="PK"/>
    <property type="match status" value="1"/>
</dbReference>
<evidence type="ECO:0000256" key="8">
    <source>
        <dbReference type="ARBA" id="ARBA00022840"/>
    </source>
</evidence>
<evidence type="ECO:0000259" key="13">
    <source>
        <dbReference type="Pfam" id="PF00224"/>
    </source>
</evidence>
<keyword evidence="4 12" id="KW-0808">Transferase</keyword>
<dbReference type="HOGENOM" id="CLU_015439_1_1_9"/>
<evidence type="ECO:0000313" key="15">
    <source>
        <dbReference type="Proteomes" id="UP000011728"/>
    </source>
</evidence>
<evidence type="ECO:0000256" key="5">
    <source>
        <dbReference type="ARBA" id="ARBA00022723"/>
    </source>
</evidence>
<dbReference type="PRINTS" id="PR01050">
    <property type="entry name" value="PYRUVTKNASE"/>
</dbReference>
<dbReference type="OrthoDB" id="2031270at2"/>
<dbReference type="AlphaFoldDB" id="M1LY09"/>
<dbReference type="GO" id="GO:0030955">
    <property type="term" value="F:potassium ion binding"/>
    <property type="evidence" value="ECO:0007669"/>
    <property type="project" value="InterPro"/>
</dbReference>
<keyword evidence="5" id="KW-0479">Metal-binding</keyword>
<dbReference type="UniPathway" id="UPA00109">
    <property type="reaction ID" value="UER00188"/>
</dbReference>
<comment type="pathway">
    <text evidence="1 12">Carbohydrate degradation; glycolysis; pyruvate from D-glyceraldehyde 3-phosphate: step 5/5.</text>
</comment>
<keyword evidence="9 12" id="KW-0460">Magnesium</keyword>
<dbReference type="GO" id="GO:0005524">
    <property type="term" value="F:ATP binding"/>
    <property type="evidence" value="ECO:0007669"/>
    <property type="project" value="UniProtKB-KW"/>
</dbReference>
<feature type="domain" description="Pyruvate kinase barrel" evidence="13">
    <location>
        <begin position="3"/>
        <end position="327"/>
    </location>
</feature>
<dbReference type="InterPro" id="IPR015806">
    <property type="entry name" value="Pyrv_Knase_insert_dom_sf"/>
</dbReference>
<protein>
    <recommendedName>
        <fullName evidence="3 12">Pyruvate kinase</fullName>
        <ecNumber evidence="3 12">2.7.1.40</ecNumber>
    </recommendedName>
</protein>
<dbReference type="GO" id="GO:0004743">
    <property type="term" value="F:pyruvate kinase activity"/>
    <property type="evidence" value="ECO:0007669"/>
    <property type="project" value="UniProtKB-EC"/>
</dbReference>
<evidence type="ECO:0000256" key="3">
    <source>
        <dbReference type="ARBA" id="ARBA00012142"/>
    </source>
</evidence>
<evidence type="ECO:0000256" key="12">
    <source>
        <dbReference type="RuleBase" id="RU000504"/>
    </source>
</evidence>
<sequence length="339" mass="38585">MYIIGTVGPNVKDRTILKGIIDSGVNVLRFNYIHGSEAEFLEFLEMAKDIKNDIEIVLDLSGTKVRVSSKFEYIYKIYNEEEVYFCGEDIYDQIKHNVSKMKKKVIPLNVENKILNQNEYEQIGIKDNTMSFSIIGKKHEFIRAVTIKGGIIRSGKGCNIKNLERENFSLNEKDKNAIEWGIENKIDTICQSFVERKEDIEEMKIFINNIESEFKPRIWAKIETLNGVNNIENIVKEVDGVVIGRGDLIPETSIEDTPIYEEKIINEVAKNKGKDIIIGTHLLNSMKNGKMPSITEVESIYNFIKCGVTGFLLAGETSIGKAPIKTVQFLNDLVKKYTP</sequence>
<keyword evidence="11 14" id="KW-0670">Pyruvate</keyword>
<dbReference type="STRING" id="36745.CLSAP_41640"/>
<keyword evidence="8" id="KW-0067">ATP-binding</keyword>
<dbReference type="Proteomes" id="UP000011728">
    <property type="component" value="Chromosome"/>
</dbReference>
<evidence type="ECO:0000256" key="9">
    <source>
        <dbReference type="ARBA" id="ARBA00022842"/>
    </source>
</evidence>
<keyword evidence="15" id="KW-1185">Reference proteome</keyword>
<evidence type="ECO:0000256" key="10">
    <source>
        <dbReference type="ARBA" id="ARBA00023152"/>
    </source>
</evidence>
<reference evidence="14 15" key="1">
    <citation type="submission" date="2013-02" db="EMBL/GenBank/DDBJ databases">
        <title>Genome sequence of Clostridium saccharoperbutylacetonicum N1-4(HMT).</title>
        <authorList>
            <person name="Poehlein A."/>
            <person name="Daniel R."/>
        </authorList>
    </citation>
    <scope>NUCLEOTIDE SEQUENCE [LARGE SCALE GENOMIC DNA]</scope>
    <source>
        <strain evidence="15">N1-4(HMT)</strain>
    </source>
</reference>
<name>M1LY09_9CLOT</name>
<evidence type="ECO:0000256" key="4">
    <source>
        <dbReference type="ARBA" id="ARBA00022679"/>
    </source>
</evidence>
<dbReference type="Gene3D" id="2.40.33.10">
    <property type="entry name" value="PK beta-barrel domain-like"/>
    <property type="match status" value="1"/>
</dbReference>
<evidence type="ECO:0000256" key="7">
    <source>
        <dbReference type="ARBA" id="ARBA00022777"/>
    </source>
</evidence>
<evidence type="ECO:0000256" key="1">
    <source>
        <dbReference type="ARBA" id="ARBA00004997"/>
    </source>
</evidence>
<comment type="catalytic activity">
    <reaction evidence="12">
        <text>pyruvate + ATP = phosphoenolpyruvate + ADP + H(+)</text>
        <dbReference type="Rhea" id="RHEA:18157"/>
        <dbReference type="ChEBI" id="CHEBI:15361"/>
        <dbReference type="ChEBI" id="CHEBI:15378"/>
        <dbReference type="ChEBI" id="CHEBI:30616"/>
        <dbReference type="ChEBI" id="CHEBI:58702"/>
        <dbReference type="ChEBI" id="CHEBI:456216"/>
        <dbReference type="EC" id="2.7.1.40"/>
    </reaction>
</comment>
<dbReference type="EMBL" id="CP004121">
    <property type="protein sequence ID" value="AGF58150.1"/>
    <property type="molecule type" value="Genomic_DNA"/>
</dbReference>
<evidence type="ECO:0000256" key="11">
    <source>
        <dbReference type="ARBA" id="ARBA00023317"/>
    </source>
</evidence>
<dbReference type="InterPro" id="IPR015813">
    <property type="entry name" value="Pyrv/PenolPyrv_kinase-like_dom"/>
</dbReference>
<organism evidence="14 15">
    <name type="scientific">Clostridium saccharoperbutylacetonicum N1-4(HMT)</name>
    <dbReference type="NCBI Taxonomy" id="931276"/>
    <lineage>
        <taxon>Bacteria</taxon>
        <taxon>Bacillati</taxon>
        <taxon>Bacillota</taxon>
        <taxon>Clostridia</taxon>
        <taxon>Eubacteriales</taxon>
        <taxon>Clostridiaceae</taxon>
        <taxon>Clostridium</taxon>
    </lineage>
</organism>
<dbReference type="KEGG" id="csr:Cspa_c43970"/>
<evidence type="ECO:0000256" key="6">
    <source>
        <dbReference type="ARBA" id="ARBA00022741"/>
    </source>
</evidence>
<dbReference type="SUPFAM" id="SSF51621">
    <property type="entry name" value="Phosphoenolpyruvate/pyruvate domain"/>
    <property type="match status" value="1"/>
</dbReference>
<dbReference type="GO" id="GO:0000287">
    <property type="term" value="F:magnesium ion binding"/>
    <property type="evidence" value="ECO:0007669"/>
    <property type="project" value="InterPro"/>
</dbReference>
<dbReference type="eggNOG" id="COG0469">
    <property type="taxonomic scope" value="Bacteria"/>
</dbReference>
<dbReference type="InterPro" id="IPR015793">
    <property type="entry name" value="Pyrv_Knase_brl"/>
</dbReference>
<keyword evidence="7 12" id="KW-0418">Kinase</keyword>
<dbReference type="PANTHER" id="PTHR11817">
    <property type="entry name" value="PYRUVATE KINASE"/>
    <property type="match status" value="1"/>
</dbReference>
<dbReference type="InterPro" id="IPR040442">
    <property type="entry name" value="Pyrv_kinase-like_dom_sf"/>
</dbReference>
<gene>
    <name evidence="14" type="primary">pyk1</name>
    <name evidence="14" type="ORF">Cspa_c43970</name>
</gene>
<dbReference type="Gene3D" id="3.20.20.60">
    <property type="entry name" value="Phosphoenolpyruvate-binding domains"/>
    <property type="match status" value="1"/>
</dbReference>
<comment type="similarity">
    <text evidence="2 12">Belongs to the pyruvate kinase family.</text>
</comment>
<keyword evidence="10 12" id="KW-0324">Glycolysis</keyword>
<dbReference type="PATRIC" id="fig|931276.5.peg.4429"/>